<accession>A0A6B0TX99</accession>
<proteinExistence type="predicted"/>
<evidence type="ECO:0000256" key="1">
    <source>
        <dbReference type="SAM" id="Phobius"/>
    </source>
</evidence>
<protein>
    <submittedName>
        <fullName evidence="2">Uncharacterized protein</fullName>
    </submittedName>
</protein>
<name>A0A6B0TX99_IXORI</name>
<dbReference type="AlphaFoldDB" id="A0A6B0TX99"/>
<sequence length="82" mass="9439">MPTIRCLEQHTSSSWGSNSERLLFVFILTCAQFFFCFVFIYQNAKTKHSLSDEVKSARTERHTCASPSLAESMSAKKWRIKS</sequence>
<keyword evidence="1" id="KW-0812">Transmembrane</keyword>
<dbReference type="EMBL" id="GIFC01002686">
    <property type="protein sequence ID" value="MXU84769.1"/>
    <property type="molecule type" value="Transcribed_RNA"/>
</dbReference>
<keyword evidence="1" id="KW-0472">Membrane</keyword>
<keyword evidence="1" id="KW-1133">Transmembrane helix</keyword>
<evidence type="ECO:0000313" key="2">
    <source>
        <dbReference type="EMBL" id="MXU84769.1"/>
    </source>
</evidence>
<organism evidence="2">
    <name type="scientific">Ixodes ricinus</name>
    <name type="common">Common tick</name>
    <name type="synonym">Acarus ricinus</name>
    <dbReference type="NCBI Taxonomy" id="34613"/>
    <lineage>
        <taxon>Eukaryota</taxon>
        <taxon>Metazoa</taxon>
        <taxon>Ecdysozoa</taxon>
        <taxon>Arthropoda</taxon>
        <taxon>Chelicerata</taxon>
        <taxon>Arachnida</taxon>
        <taxon>Acari</taxon>
        <taxon>Parasitiformes</taxon>
        <taxon>Ixodida</taxon>
        <taxon>Ixodoidea</taxon>
        <taxon>Ixodidae</taxon>
        <taxon>Ixodinae</taxon>
        <taxon>Ixodes</taxon>
    </lineage>
</organism>
<reference evidence="2" key="1">
    <citation type="submission" date="2019-12" db="EMBL/GenBank/DDBJ databases">
        <title>An insight into the sialome of adult female Ixodes ricinus ticks feeding for 6 days.</title>
        <authorList>
            <person name="Perner J."/>
            <person name="Ribeiro J.M.C."/>
        </authorList>
    </citation>
    <scope>NUCLEOTIDE SEQUENCE</scope>
    <source>
        <strain evidence="2">Semi-engorged</strain>
        <tissue evidence="2">Salivary glands</tissue>
    </source>
</reference>
<feature type="transmembrane region" description="Helical" evidence="1">
    <location>
        <begin position="22"/>
        <end position="41"/>
    </location>
</feature>